<name>A0ABU2R7Q8_9ACTN</name>
<evidence type="ECO:0000313" key="1">
    <source>
        <dbReference type="EMBL" id="MDT0412738.1"/>
    </source>
</evidence>
<keyword evidence="2" id="KW-1185">Reference proteome</keyword>
<comment type="caution">
    <text evidence="1">The sequence shown here is derived from an EMBL/GenBank/DDBJ whole genome shotgun (WGS) entry which is preliminary data.</text>
</comment>
<dbReference type="RefSeq" id="WP_010275258.1">
    <property type="nucleotide sequence ID" value="NZ_JAVRET010000093.1"/>
</dbReference>
<proteinExistence type="predicted"/>
<dbReference type="EMBL" id="JAVRET010000093">
    <property type="protein sequence ID" value="MDT0412738.1"/>
    <property type="molecule type" value="Genomic_DNA"/>
</dbReference>
<protein>
    <submittedName>
        <fullName evidence="1">Uncharacterized protein</fullName>
    </submittedName>
</protein>
<gene>
    <name evidence="1" type="ORF">RM698_27290</name>
</gene>
<sequence>MAQTDATPQAPRPAPRPHRMTVADLRAQIADMPDWAEVAVLSGGSEYEPPEETDPYLSYAQGLLLIEPA</sequence>
<reference evidence="2" key="1">
    <citation type="submission" date="2023-07" db="EMBL/GenBank/DDBJ databases">
        <title>30 novel species of actinomycetes from the DSMZ collection.</title>
        <authorList>
            <person name="Nouioui I."/>
        </authorList>
    </citation>
    <scope>NUCLEOTIDE SEQUENCE [LARGE SCALE GENOMIC DNA]</scope>
    <source>
        <strain evidence="2">DSM 41979</strain>
    </source>
</reference>
<evidence type="ECO:0000313" key="2">
    <source>
        <dbReference type="Proteomes" id="UP001183610"/>
    </source>
</evidence>
<accession>A0ABU2R7Q8</accession>
<dbReference type="Proteomes" id="UP001183610">
    <property type="component" value="Unassembled WGS sequence"/>
</dbReference>
<organism evidence="1 2">
    <name type="scientific">Streptomyces evansiae</name>
    <dbReference type="NCBI Taxonomy" id="3075535"/>
    <lineage>
        <taxon>Bacteria</taxon>
        <taxon>Bacillati</taxon>
        <taxon>Actinomycetota</taxon>
        <taxon>Actinomycetes</taxon>
        <taxon>Kitasatosporales</taxon>
        <taxon>Streptomycetaceae</taxon>
        <taxon>Streptomyces</taxon>
    </lineage>
</organism>